<name>A0AAJ1KUN9_9ENTR</name>
<feature type="region of interest" description="Disordered" evidence="1">
    <location>
        <begin position="163"/>
        <end position="187"/>
    </location>
</feature>
<evidence type="ECO:0000313" key="3">
    <source>
        <dbReference type="Proteomes" id="UP001159937"/>
    </source>
</evidence>
<dbReference type="Proteomes" id="UP001159937">
    <property type="component" value="Unassembled WGS sequence"/>
</dbReference>
<protein>
    <submittedName>
        <fullName evidence="2">Uncharacterized protein</fullName>
    </submittedName>
</protein>
<dbReference type="RefSeq" id="WP_279944309.1">
    <property type="nucleotide sequence ID" value="NZ_JAOCBF010000021.1"/>
</dbReference>
<dbReference type="EMBL" id="JAOCBF010000021">
    <property type="protein sequence ID" value="MDH0964450.1"/>
    <property type="molecule type" value="Genomic_DNA"/>
</dbReference>
<dbReference type="AlphaFoldDB" id="A0AAJ1KUN9"/>
<feature type="compositionally biased region" description="Basic residues" evidence="1">
    <location>
        <begin position="173"/>
        <end position="182"/>
    </location>
</feature>
<accession>A0AAJ1KUN9</accession>
<evidence type="ECO:0000256" key="1">
    <source>
        <dbReference type="SAM" id="MobiDB-lite"/>
    </source>
</evidence>
<organism evidence="2 3">
    <name type="scientific">Klebsiella michiganensis</name>
    <dbReference type="NCBI Taxonomy" id="1134687"/>
    <lineage>
        <taxon>Bacteria</taxon>
        <taxon>Pseudomonadati</taxon>
        <taxon>Pseudomonadota</taxon>
        <taxon>Gammaproteobacteria</taxon>
        <taxon>Enterobacterales</taxon>
        <taxon>Enterobacteriaceae</taxon>
        <taxon>Klebsiella/Raoultella group</taxon>
        <taxon>Klebsiella</taxon>
    </lineage>
</organism>
<proteinExistence type="predicted"/>
<evidence type="ECO:0000313" key="2">
    <source>
        <dbReference type="EMBL" id="MDH0964450.1"/>
    </source>
</evidence>
<comment type="caution">
    <text evidence="2">The sequence shown here is derived from an EMBL/GenBank/DDBJ whole genome shotgun (WGS) entry which is preliminary data.</text>
</comment>
<sequence length="241" mass="27302">MTDRELAGLKAIELWENGAFDADMILMVLGKRMGMSSSAELVRWLSSRGVIRGSKSKEKINENRHKAAALWVTGLYSASELIKIFEGSLGILRKESLLYWFRLNGYLRNTDTLENHTCQRAISREKAVEMRKAGQHTIRQIFNELSADLGMKNAGALGRWFKRNGIEPEHPRQPKKSVKKPKPINPRDHLKELCTEMWASGEYTGKDIQTKMAGRFPFASLGAMYSHFTKVGVRKGSKESD</sequence>
<gene>
    <name evidence="2" type="ORF">N5C89_16555</name>
</gene>
<reference evidence="2" key="1">
    <citation type="submission" date="2022-09" db="EMBL/GenBank/DDBJ databases">
        <title>Intensive care unit water sources are persistently colonized with multi-drug resistant bacteria and are the site of extensive horizontal gene transfer of antibiotic resistance genes.</title>
        <authorList>
            <person name="Diorio-Toth L."/>
        </authorList>
    </citation>
    <scope>NUCLEOTIDE SEQUENCE</scope>
    <source>
        <strain evidence="2">GD03918</strain>
    </source>
</reference>